<proteinExistence type="predicted"/>
<evidence type="ECO:0000313" key="4">
    <source>
        <dbReference type="Proteomes" id="UP000642125"/>
    </source>
</evidence>
<organism evidence="3 4">
    <name type="scientific">Cellulomonas pakistanensis</name>
    <dbReference type="NCBI Taxonomy" id="992287"/>
    <lineage>
        <taxon>Bacteria</taxon>
        <taxon>Bacillati</taxon>
        <taxon>Actinomycetota</taxon>
        <taxon>Actinomycetes</taxon>
        <taxon>Micrococcales</taxon>
        <taxon>Cellulomonadaceae</taxon>
        <taxon>Cellulomonas</taxon>
    </lineage>
</organism>
<dbReference type="RefSeq" id="WP_203667934.1">
    <property type="nucleotide sequence ID" value="NZ_BONO01000007.1"/>
</dbReference>
<gene>
    <name evidence="3" type="ORF">Cpa01nite_12900</name>
</gene>
<protein>
    <submittedName>
        <fullName evidence="3">Uncharacterized protein</fullName>
    </submittedName>
</protein>
<sequence>MTRRTDPAEQEGAASGAAGRDPAEPDAAGRGRDQPIGADPRRSAAAAIGWHPLRARDVAGVAWTNACDGLPPGVRGPMRTVLAAWCWPARVSLLGRGQYHRDDRRTTVSLARTPVLVWALAVLVVLIVLLRLVRHDVLTGPVVGGVFLASGALLTYGLTVAVLEWLRNRAERTPAERRGLFRAPARYATTWWFGRVALRDPDADRRAALAAAAELVRAVVLPGETVGASAKSDRQQRELEAEGFVEPRGHKGIVVYPPPA</sequence>
<keyword evidence="2" id="KW-0472">Membrane</keyword>
<reference evidence="3" key="1">
    <citation type="submission" date="2021-01" db="EMBL/GenBank/DDBJ databases">
        <title>Whole genome shotgun sequence of Cellulomonas pakistanensis NBRC 110800.</title>
        <authorList>
            <person name="Komaki H."/>
            <person name="Tamura T."/>
        </authorList>
    </citation>
    <scope>NUCLEOTIDE SEQUENCE</scope>
    <source>
        <strain evidence="3">NBRC 110800</strain>
    </source>
</reference>
<dbReference type="AlphaFoldDB" id="A0A919P7Q8"/>
<dbReference type="EMBL" id="BONO01000007">
    <property type="protein sequence ID" value="GIG35909.1"/>
    <property type="molecule type" value="Genomic_DNA"/>
</dbReference>
<keyword evidence="2" id="KW-0812">Transmembrane</keyword>
<evidence type="ECO:0000256" key="2">
    <source>
        <dbReference type="SAM" id="Phobius"/>
    </source>
</evidence>
<keyword evidence="2" id="KW-1133">Transmembrane helix</keyword>
<feature type="transmembrane region" description="Helical" evidence="2">
    <location>
        <begin position="145"/>
        <end position="166"/>
    </location>
</feature>
<feature type="region of interest" description="Disordered" evidence="1">
    <location>
        <begin position="1"/>
        <end position="41"/>
    </location>
</feature>
<name>A0A919P7Q8_9CELL</name>
<evidence type="ECO:0000313" key="3">
    <source>
        <dbReference type="EMBL" id="GIG35909.1"/>
    </source>
</evidence>
<comment type="caution">
    <text evidence="3">The sequence shown here is derived from an EMBL/GenBank/DDBJ whole genome shotgun (WGS) entry which is preliminary data.</text>
</comment>
<keyword evidence="4" id="KW-1185">Reference proteome</keyword>
<dbReference type="Proteomes" id="UP000642125">
    <property type="component" value="Unassembled WGS sequence"/>
</dbReference>
<evidence type="ECO:0000256" key="1">
    <source>
        <dbReference type="SAM" id="MobiDB-lite"/>
    </source>
</evidence>
<accession>A0A919P7Q8</accession>
<feature type="compositionally biased region" description="Basic and acidic residues" evidence="1">
    <location>
        <begin position="21"/>
        <end position="33"/>
    </location>
</feature>
<feature type="transmembrane region" description="Helical" evidence="2">
    <location>
        <begin position="115"/>
        <end position="133"/>
    </location>
</feature>